<feature type="non-terminal residue" evidence="2">
    <location>
        <position position="30"/>
    </location>
</feature>
<evidence type="ECO:0000313" key="2">
    <source>
        <dbReference type="EMBL" id="KAG7048795.1"/>
    </source>
</evidence>
<reference evidence="2" key="1">
    <citation type="submission" date="2021-05" db="EMBL/GenBank/DDBJ databases">
        <title>Comparative genomics of three Colletotrichum scovillei strains and genetic complementation revealed genes involved fungal growth and virulence on chili pepper.</title>
        <authorList>
            <person name="Hsieh D.-K."/>
            <person name="Chuang S.-C."/>
            <person name="Chen C.-Y."/>
            <person name="Chao Y.-T."/>
            <person name="Lu M.-Y.J."/>
            <person name="Lee M.-H."/>
            <person name="Shih M.-C."/>
        </authorList>
    </citation>
    <scope>NUCLEOTIDE SEQUENCE</scope>
    <source>
        <strain evidence="2">Coll-153</strain>
    </source>
</reference>
<dbReference type="AlphaFoldDB" id="A0A9P7R3H5"/>
<organism evidence="2 3">
    <name type="scientific">Colletotrichum scovillei</name>
    <dbReference type="NCBI Taxonomy" id="1209932"/>
    <lineage>
        <taxon>Eukaryota</taxon>
        <taxon>Fungi</taxon>
        <taxon>Dikarya</taxon>
        <taxon>Ascomycota</taxon>
        <taxon>Pezizomycotina</taxon>
        <taxon>Sordariomycetes</taxon>
        <taxon>Hypocreomycetidae</taxon>
        <taxon>Glomerellales</taxon>
        <taxon>Glomerellaceae</taxon>
        <taxon>Colletotrichum</taxon>
        <taxon>Colletotrichum acutatum species complex</taxon>
    </lineage>
</organism>
<protein>
    <submittedName>
        <fullName evidence="2">Uncharacterized protein</fullName>
    </submittedName>
</protein>
<evidence type="ECO:0000256" key="1">
    <source>
        <dbReference type="SAM" id="MobiDB-lite"/>
    </source>
</evidence>
<evidence type="ECO:0000313" key="3">
    <source>
        <dbReference type="Proteomes" id="UP000699042"/>
    </source>
</evidence>
<accession>A0A9P7R3H5</accession>
<dbReference type="EMBL" id="JAESDN010000006">
    <property type="protein sequence ID" value="KAG7048795.1"/>
    <property type="molecule type" value="Genomic_DNA"/>
</dbReference>
<feature type="compositionally biased region" description="Basic and acidic residues" evidence="1">
    <location>
        <begin position="7"/>
        <end position="20"/>
    </location>
</feature>
<feature type="compositionally biased region" description="Basic residues" evidence="1">
    <location>
        <begin position="21"/>
        <end position="30"/>
    </location>
</feature>
<proteinExistence type="predicted"/>
<keyword evidence="3" id="KW-1185">Reference proteome</keyword>
<comment type="caution">
    <text evidence="2">The sequence shown here is derived from an EMBL/GenBank/DDBJ whole genome shotgun (WGS) entry which is preliminary data.</text>
</comment>
<sequence>MAGARMCCREGRRNHLDRLHDRRKGQSSRR</sequence>
<gene>
    <name evidence="2" type="ORF">JMJ77_014427</name>
</gene>
<name>A0A9P7R3H5_9PEZI</name>
<dbReference type="Proteomes" id="UP000699042">
    <property type="component" value="Unassembled WGS sequence"/>
</dbReference>
<feature type="region of interest" description="Disordered" evidence="1">
    <location>
        <begin position="1"/>
        <end position="30"/>
    </location>
</feature>